<evidence type="ECO:0000259" key="1">
    <source>
        <dbReference type="PROSITE" id="PS51819"/>
    </source>
</evidence>
<keyword evidence="3" id="KW-1185">Reference proteome</keyword>
<dbReference type="RefSeq" id="WP_139640789.1">
    <property type="nucleotide sequence ID" value="NZ_BAAAZS010000006.1"/>
</dbReference>
<dbReference type="Gene3D" id="3.30.720.120">
    <property type="match status" value="1"/>
</dbReference>
<dbReference type="PIRSF" id="PIRSF039020">
    <property type="entry name" value="EhpR"/>
    <property type="match status" value="1"/>
</dbReference>
<dbReference type="InterPro" id="IPR026275">
    <property type="entry name" value="Glyoxalase/dOase/EhpR"/>
</dbReference>
<evidence type="ECO:0000313" key="2">
    <source>
        <dbReference type="EMBL" id="TNM33569.1"/>
    </source>
</evidence>
<dbReference type="OrthoDB" id="9792323at2"/>
<evidence type="ECO:0000313" key="3">
    <source>
        <dbReference type="Proteomes" id="UP000311713"/>
    </source>
</evidence>
<feature type="domain" description="VOC" evidence="1">
    <location>
        <begin position="1"/>
        <end position="120"/>
    </location>
</feature>
<dbReference type="EMBL" id="VDGT01000002">
    <property type="protein sequence ID" value="TNM33569.1"/>
    <property type="molecule type" value="Genomic_DNA"/>
</dbReference>
<gene>
    <name evidence="2" type="ORF">FH715_04245</name>
</gene>
<dbReference type="PROSITE" id="PS51819">
    <property type="entry name" value="VOC"/>
    <property type="match status" value="1"/>
</dbReference>
<protein>
    <submittedName>
        <fullName evidence="2">Glyoxalase</fullName>
    </submittedName>
</protein>
<name>A0A5C4VEV5_9ACTN</name>
<comment type="caution">
    <text evidence="2">The sequence shown here is derived from an EMBL/GenBank/DDBJ whole genome shotgun (WGS) entry which is preliminary data.</text>
</comment>
<dbReference type="Pfam" id="PF00903">
    <property type="entry name" value="Glyoxalase"/>
    <property type="match status" value="1"/>
</dbReference>
<dbReference type="SUPFAM" id="SSF54593">
    <property type="entry name" value="Glyoxalase/Bleomycin resistance protein/Dihydroxybiphenyl dioxygenase"/>
    <property type="match status" value="1"/>
</dbReference>
<dbReference type="InterPro" id="IPR029068">
    <property type="entry name" value="Glyas_Bleomycin-R_OHBP_Dase"/>
</dbReference>
<proteinExistence type="predicted"/>
<reference evidence="2 3" key="1">
    <citation type="submission" date="2019-06" db="EMBL/GenBank/DDBJ databases">
        <title>Draft genome of Streptomyces sedi sp. JCM16909.</title>
        <authorList>
            <person name="Klykleung N."/>
            <person name="Tanasupawat S."/>
            <person name="Kudo T."/>
            <person name="Yuki M."/>
            <person name="Ohkuma M."/>
        </authorList>
    </citation>
    <scope>NUCLEOTIDE SEQUENCE [LARGE SCALE GENOMIC DNA]</scope>
    <source>
        <strain evidence="2 3">JCM 16909</strain>
    </source>
</reference>
<dbReference type="InterPro" id="IPR037523">
    <property type="entry name" value="VOC_core"/>
</dbReference>
<dbReference type="Proteomes" id="UP000311713">
    <property type="component" value="Unassembled WGS sequence"/>
</dbReference>
<organism evidence="2 3">
    <name type="scientific">Streptomyces sedi</name>
    <dbReference type="NCBI Taxonomy" id="555059"/>
    <lineage>
        <taxon>Bacteria</taxon>
        <taxon>Bacillati</taxon>
        <taxon>Actinomycetota</taxon>
        <taxon>Actinomycetes</taxon>
        <taxon>Kitasatosporales</taxon>
        <taxon>Streptomycetaceae</taxon>
        <taxon>Streptomyces</taxon>
    </lineage>
</organism>
<dbReference type="Gene3D" id="3.30.720.110">
    <property type="match status" value="1"/>
</dbReference>
<dbReference type="InterPro" id="IPR004360">
    <property type="entry name" value="Glyas_Fos-R_dOase_dom"/>
</dbReference>
<accession>A0A5C4VEV5</accession>
<dbReference type="AlphaFoldDB" id="A0A5C4VEV5"/>
<sequence>MSSSIVFIVYVNDAPEATRFYADLLGIAPTFETPGYVAFALGGGASLALWSGQLTEVTSAVPRTSEVCLELPDDPAELDRRFALWVAKGVRVVSEPADTVFGRTFVAADPDGNLLRVVAATV</sequence>